<dbReference type="Proteomes" id="UP000828390">
    <property type="component" value="Unassembled WGS sequence"/>
</dbReference>
<comment type="caution">
    <text evidence="1">The sequence shown here is derived from an EMBL/GenBank/DDBJ whole genome shotgun (WGS) entry which is preliminary data.</text>
</comment>
<reference evidence="1" key="2">
    <citation type="submission" date="2020-11" db="EMBL/GenBank/DDBJ databases">
        <authorList>
            <person name="McCartney M.A."/>
            <person name="Auch B."/>
            <person name="Kono T."/>
            <person name="Mallez S."/>
            <person name="Becker A."/>
            <person name="Gohl D.M."/>
            <person name="Silverstein K.A.T."/>
            <person name="Koren S."/>
            <person name="Bechman K.B."/>
            <person name="Herman A."/>
            <person name="Abrahante J.E."/>
            <person name="Garbe J."/>
        </authorList>
    </citation>
    <scope>NUCLEOTIDE SEQUENCE</scope>
    <source>
        <strain evidence="1">Duluth1</strain>
        <tissue evidence="1">Whole animal</tissue>
    </source>
</reference>
<organism evidence="1 2">
    <name type="scientific">Dreissena polymorpha</name>
    <name type="common">Zebra mussel</name>
    <name type="synonym">Mytilus polymorpha</name>
    <dbReference type="NCBI Taxonomy" id="45954"/>
    <lineage>
        <taxon>Eukaryota</taxon>
        <taxon>Metazoa</taxon>
        <taxon>Spiralia</taxon>
        <taxon>Lophotrochozoa</taxon>
        <taxon>Mollusca</taxon>
        <taxon>Bivalvia</taxon>
        <taxon>Autobranchia</taxon>
        <taxon>Heteroconchia</taxon>
        <taxon>Euheterodonta</taxon>
        <taxon>Imparidentia</taxon>
        <taxon>Neoheterodontei</taxon>
        <taxon>Myida</taxon>
        <taxon>Dreissenoidea</taxon>
        <taxon>Dreissenidae</taxon>
        <taxon>Dreissena</taxon>
    </lineage>
</organism>
<dbReference type="AlphaFoldDB" id="A0A9D4DDE3"/>
<sequence>MYWYETQVILACIGAIHGVRKRTKGSIRKELGSYRPLHEVFEVRPAPVTFQEIKVILSQRVMCKTVKWRLNRKKLPPSTTGQLTKCDHSNNL</sequence>
<dbReference type="EMBL" id="JAIWYP010000010">
    <property type="protein sequence ID" value="KAH3747587.1"/>
    <property type="molecule type" value="Genomic_DNA"/>
</dbReference>
<keyword evidence="2" id="KW-1185">Reference proteome</keyword>
<evidence type="ECO:0000313" key="1">
    <source>
        <dbReference type="EMBL" id="KAH3747587.1"/>
    </source>
</evidence>
<reference evidence="1" key="1">
    <citation type="journal article" date="2019" name="bioRxiv">
        <title>The Genome of the Zebra Mussel, Dreissena polymorpha: A Resource for Invasive Species Research.</title>
        <authorList>
            <person name="McCartney M.A."/>
            <person name="Auch B."/>
            <person name="Kono T."/>
            <person name="Mallez S."/>
            <person name="Zhang Y."/>
            <person name="Obille A."/>
            <person name="Becker A."/>
            <person name="Abrahante J.E."/>
            <person name="Garbe J."/>
            <person name="Badalamenti J.P."/>
            <person name="Herman A."/>
            <person name="Mangelson H."/>
            <person name="Liachko I."/>
            <person name="Sullivan S."/>
            <person name="Sone E.D."/>
            <person name="Koren S."/>
            <person name="Silverstein K.A.T."/>
            <person name="Beckman K.B."/>
            <person name="Gohl D.M."/>
        </authorList>
    </citation>
    <scope>NUCLEOTIDE SEQUENCE</scope>
    <source>
        <strain evidence="1">Duluth1</strain>
        <tissue evidence="1">Whole animal</tissue>
    </source>
</reference>
<gene>
    <name evidence="1" type="ORF">DPMN_182015</name>
</gene>
<proteinExistence type="predicted"/>
<accession>A0A9D4DDE3</accession>
<protein>
    <submittedName>
        <fullName evidence="1">Uncharacterized protein</fullName>
    </submittedName>
</protein>
<name>A0A9D4DDE3_DREPO</name>
<evidence type="ECO:0000313" key="2">
    <source>
        <dbReference type="Proteomes" id="UP000828390"/>
    </source>
</evidence>